<dbReference type="InterPro" id="IPR050950">
    <property type="entry name" value="HTH-type_LysR_regulators"/>
</dbReference>
<evidence type="ECO:0000256" key="4">
    <source>
        <dbReference type="ARBA" id="ARBA00023163"/>
    </source>
</evidence>
<keyword evidence="4" id="KW-0804">Transcription</keyword>
<dbReference type="Gene3D" id="1.10.10.10">
    <property type="entry name" value="Winged helix-like DNA-binding domain superfamily/Winged helix DNA-binding domain"/>
    <property type="match status" value="1"/>
</dbReference>
<dbReference type="PROSITE" id="PS50931">
    <property type="entry name" value="HTH_LYSR"/>
    <property type="match status" value="1"/>
</dbReference>
<comment type="similarity">
    <text evidence="1">Belongs to the LysR transcriptional regulatory family.</text>
</comment>
<evidence type="ECO:0000313" key="7">
    <source>
        <dbReference type="Proteomes" id="UP000721236"/>
    </source>
</evidence>
<comment type="caution">
    <text evidence="6">The sequence shown here is derived from an EMBL/GenBank/DDBJ whole genome shotgun (WGS) entry which is preliminary data.</text>
</comment>
<keyword evidence="2" id="KW-0805">Transcription regulation</keyword>
<dbReference type="PANTHER" id="PTHR30419:SF8">
    <property type="entry name" value="NITROGEN ASSIMILATION TRANSCRIPTIONAL ACTIVATOR-RELATED"/>
    <property type="match status" value="1"/>
</dbReference>
<sequence>MRRQPNALFLPEWSTVRLEDLNYFVAVAQAGQVARASEMVGQSQPALTKGIQRLEGELGIRLFERSSRGMELTSAGSAFLERILHVRGALHDAIREANDLHLGKLGVVRVGVPSSLVGSLFSDAFAELIRQRPAARVQVTIELNDPLLSALRHGELDLCIATLPRKREADLQQIALFDNEMVVVARDQHPLHSRAALRLSDLAACSWLLPNENVIGRRLVDACFAEAGLAPPVVALETNSSAEGLMAVIRKTDLLTVIGRRTLTQSARGLRALEVPNLRWPRTVGVLRRKGGYQSPLAERLTEILVKRTAPYREA</sequence>
<evidence type="ECO:0000313" key="6">
    <source>
        <dbReference type="EMBL" id="CAG9166146.1"/>
    </source>
</evidence>
<evidence type="ECO:0000256" key="1">
    <source>
        <dbReference type="ARBA" id="ARBA00009437"/>
    </source>
</evidence>
<dbReference type="EMBL" id="CAJZAH010000001">
    <property type="protein sequence ID" value="CAG9166146.1"/>
    <property type="molecule type" value="Genomic_DNA"/>
</dbReference>
<dbReference type="PANTHER" id="PTHR30419">
    <property type="entry name" value="HTH-TYPE TRANSCRIPTIONAL REGULATOR YBHD"/>
    <property type="match status" value="1"/>
</dbReference>
<dbReference type="InterPro" id="IPR000847">
    <property type="entry name" value="LysR_HTH_N"/>
</dbReference>
<organism evidence="6 7">
    <name type="scientific">Cupriavidus respiraculi</name>
    <dbReference type="NCBI Taxonomy" id="195930"/>
    <lineage>
        <taxon>Bacteria</taxon>
        <taxon>Pseudomonadati</taxon>
        <taxon>Pseudomonadota</taxon>
        <taxon>Betaproteobacteria</taxon>
        <taxon>Burkholderiales</taxon>
        <taxon>Burkholderiaceae</taxon>
        <taxon>Cupriavidus</taxon>
    </lineage>
</organism>
<protein>
    <submittedName>
        <fullName evidence="6">HTH-type transcriptional regulator CynR</fullName>
    </submittedName>
</protein>
<accession>A0ABM8WFP7</accession>
<name>A0ABM8WFP7_9BURK</name>
<dbReference type="Pfam" id="PF00126">
    <property type="entry name" value="HTH_1"/>
    <property type="match status" value="1"/>
</dbReference>
<dbReference type="InterPro" id="IPR036390">
    <property type="entry name" value="WH_DNA-bd_sf"/>
</dbReference>
<reference evidence="6 7" key="1">
    <citation type="submission" date="2021-08" db="EMBL/GenBank/DDBJ databases">
        <authorList>
            <person name="Peeters C."/>
        </authorList>
    </citation>
    <scope>NUCLEOTIDE SEQUENCE [LARGE SCALE GENOMIC DNA]</scope>
    <source>
        <strain evidence="6 7">LMG 21510</strain>
    </source>
</reference>
<keyword evidence="7" id="KW-1185">Reference proteome</keyword>
<proteinExistence type="inferred from homology"/>
<keyword evidence="3" id="KW-0238">DNA-binding</keyword>
<evidence type="ECO:0000259" key="5">
    <source>
        <dbReference type="PROSITE" id="PS50931"/>
    </source>
</evidence>
<evidence type="ECO:0000256" key="3">
    <source>
        <dbReference type="ARBA" id="ARBA00023125"/>
    </source>
</evidence>
<dbReference type="SUPFAM" id="SSF46785">
    <property type="entry name" value="Winged helix' DNA-binding domain"/>
    <property type="match status" value="1"/>
</dbReference>
<dbReference type="InterPro" id="IPR036388">
    <property type="entry name" value="WH-like_DNA-bd_sf"/>
</dbReference>
<gene>
    <name evidence="6" type="primary">cynR_1</name>
    <name evidence="6" type="ORF">LMG21510_00298</name>
</gene>
<dbReference type="SUPFAM" id="SSF53850">
    <property type="entry name" value="Periplasmic binding protein-like II"/>
    <property type="match status" value="1"/>
</dbReference>
<feature type="domain" description="HTH lysR-type" evidence="5">
    <location>
        <begin position="16"/>
        <end position="73"/>
    </location>
</feature>
<dbReference type="PRINTS" id="PR00039">
    <property type="entry name" value="HTHLYSR"/>
</dbReference>
<dbReference type="Gene3D" id="3.40.190.290">
    <property type="match status" value="1"/>
</dbReference>
<dbReference type="Proteomes" id="UP000721236">
    <property type="component" value="Unassembled WGS sequence"/>
</dbReference>
<dbReference type="Pfam" id="PF03466">
    <property type="entry name" value="LysR_substrate"/>
    <property type="match status" value="1"/>
</dbReference>
<dbReference type="InterPro" id="IPR005119">
    <property type="entry name" value="LysR_subst-bd"/>
</dbReference>
<evidence type="ECO:0000256" key="2">
    <source>
        <dbReference type="ARBA" id="ARBA00023015"/>
    </source>
</evidence>